<dbReference type="InterPro" id="IPR012910">
    <property type="entry name" value="Plug_dom"/>
</dbReference>
<name>A0A921MQ43_9BACT</name>
<organism evidence="10 11">
    <name type="scientific">Barnesiella viscericola</name>
    <dbReference type="NCBI Taxonomy" id="397865"/>
    <lineage>
        <taxon>Bacteria</taxon>
        <taxon>Pseudomonadati</taxon>
        <taxon>Bacteroidota</taxon>
        <taxon>Bacteroidia</taxon>
        <taxon>Bacteroidales</taxon>
        <taxon>Barnesiellaceae</taxon>
        <taxon>Barnesiella</taxon>
    </lineage>
</organism>
<dbReference type="InterPro" id="IPR023997">
    <property type="entry name" value="TonB-dep_OMP_SusC/RagA_CS"/>
</dbReference>
<evidence type="ECO:0000256" key="6">
    <source>
        <dbReference type="ARBA" id="ARBA00023237"/>
    </source>
</evidence>
<feature type="chain" id="PRO_5036678922" evidence="8">
    <location>
        <begin position="26"/>
        <end position="997"/>
    </location>
</feature>
<dbReference type="Gene3D" id="2.170.130.10">
    <property type="entry name" value="TonB-dependent receptor, plug domain"/>
    <property type="match status" value="1"/>
</dbReference>
<dbReference type="NCBIfam" id="TIGR04056">
    <property type="entry name" value="OMP_RagA_SusC"/>
    <property type="match status" value="1"/>
</dbReference>
<keyword evidence="2 7" id="KW-0813">Transport</keyword>
<evidence type="ECO:0000259" key="9">
    <source>
        <dbReference type="Pfam" id="PF07715"/>
    </source>
</evidence>
<proteinExistence type="inferred from homology"/>
<keyword evidence="6 7" id="KW-0998">Cell outer membrane</keyword>
<dbReference type="InterPro" id="IPR023996">
    <property type="entry name" value="TonB-dep_OMP_SusC/RagA"/>
</dbReference>
<dbReference type="SUPFAM" id="SSF56935">
    <property type="entry name" value="Porins"/>
    <property type="match status" value="1"/>
</dbReference>
<dbReference type="Pfam" id="PF07715">
    <property type="entry name" value="Plug"/>
    <property type="match status" value="1"/>
</dbReference>
<feature type="domain" description="TonB-dependent receptor plug" evidence="9">
    <location>
        <begin position="118"/>
        <end position="223"/>
    </location>
</feature>
<evidence type="ECO:0000313" key="10">
    <source>
        <dbReference type="EMBL" id="HJG88452.1"/>
    </source>
</evidence>
<dbReference type="EMBL" id="DYUD01000011">
    <property type="protein sequence ID" value="HJG88452.1"/>
    <property type="molecule type" value="Genomic_DNA"/>
</dbReference>
<evidence type="ECO:0000256" key="4">
    <source>
        <dbReference type="ARBA" id="ARBA00022692"/>
    </source>
</evidence>
<evidence type="ECO:0000256" key="2">
    <source>
        <dbReference type="ARBA" id="ARBA00022448"/>
    </source>
</evidence>
<gene>
    <name evidence="10" type="ORF">K8U91_03095</name>
</gene>
<sequence length="997" mass="110330">MKNNHYGRIVLSAILLCLLPFTVWAQSQVEGVVLDIHQEPLIGVNVSEKGTSNRTVTDIDGHFSLGLSSAEPVLHLSYVGYEAQDFAVAGQKTVQIIMRENNEMLDEIVVIGYGIQKKSDLTGAISQVSSKDLARQPSPSLGAALQGRAAGLQVVSTGAPGSNVSMKIRGIGSINNSDPLLVIDGVPTDVPLNMINMDDVESVDILKDASATAIYGSRGAYGVIIITTKKGSQERNNLNVKVTYGFDQLQRTLPLLNASQFASLHNEMMSAGGQPQYALFNDPTKLGKGTDWMGELFQYAPTQTYSANYSGGTQKSHYYVSGTYYDQQGIIKTTDYKRFTLQFNSDVELYKWLKMGHNLSLNHDIKSQGEYNIQNTMKALPTQAIKNEDGSWAGPVGLAMYVGDIANPIGKMMENTSTTKGYNLLGNIYAEIKPWEWLTFKSTFGIQALFWDSKSWTPKYDWEPIEQPESQASREYNKSLTWLWDNLLTFNKTFDGKHAVTAMIGSSAQTNTYEFMSGSIQGFISESAQELANGILEPTLTGNGSDWALLSFMGRVNYTYDNRYLFTATMRADGSSRFSKANRWGVFPSVSLAWRMSEEEWFNKSFALSDLKIRAGYGVTGNQASVGNYAYASVLQTVQYNFNGNQVSGLAPWVMPNPNVRWEEVEQYNVGVDASMLDSRLLVTLDGYIKNTNDMLVPMSVPISSGYSDENVSQINAGLMRNVGVELALTSFNFRGGDFTWSTTANVSYNHNELIRLNGDVPMYFDNNVHMVGYPISAFYGYVTDGIFQTQEEVDNHAIQTVGSDPTSSTQPGDIRFKDLNNDGVINDDDRTILGSPTPSWTFAMNNQFSYKGFDLEIFFQGVAGNKIYNGNRASLEAMSVAQNQMITVLDRWRGPGTSNTMPRAVFGDPNKNNRVSDRFLEDGSYLRLKNISLGYTLPSRLTKKAAMQQVRLSVSAQNLFTLTRYTGLDPEVSGSGNDNNVYPVTRNFTFGLNITF</sequence>
<evidence type="ECO:0000313" key="11">
    <source>
        <dbReference type="Proteomes" id="UP000757103"/>
    </source>
</evidence>
<dbReference type="InterPro" id="IPR039426">
    <property type="entry name" value="TonB-dep_rcpt-like"/>
</dbReference>
<keyword evidence="5 7" id="KW-0472">Membrane</keyword>
<dbReference type="Pfam" id="PF13715">
    <property type="entry name" value="CarbopepD_reg_2"/>
    <property type="match status" value="1"/>
</dbReference>
<dbReference type="InterPro" id="IPR037066">
    <property type="entry name" value="Plug_dom_sf"/>
</dbReference>
<dbReference type="PROSITE" id="PS52016">
    <property type="entry name" value="TONB_DEPENDENT_REC_3"/>
    <property type="match status" value="1"/>
</dbReference>
<evidence type="ECO:0000256" key="3">
    <source>
        <dbReference type="ARBA" id="ARBA00022452"/>
    </source>
</evidence>
<comment type="similarity">
    <text evidence="7">Belongs to the TonB-dependent receptor family.</text>
</comment>
<keyword evidence="8" id="KW-0732">Signal</keyword>
<dbReference type="Proteomes" id="UP000757103">
    <property type="component" value="Unassembled WGS sequence"/>
</dbReference>
<evidence type="ECO:0000256" key="8">
    <source>
        <dbReference type="SAM" id="SignalP"/>
    </source>
</evidence>
<dbReference type="Gene3D" id="2.60.40.1120">
    <property type="entry name" value="Carboxypeptidase-like, regulatory domain"/>
    <property type="match status" value="1"/>
</dbReference>
<feature type="signal peptide" evidence="8">
    <location>
        <begin position="1"/>
        <end position="25"/>
    </location>
</feature>
<dbReference type="RefSeq" id="WP_273305493.1">
    <property type="nucleotide sequence ID" value="NZ_CAWVJN010000002.1"/>
</dbReference>
<comment type="caution">
    <text evidence="10">The sequence shown here is derived from an EMBL/GenBank/DDBJ whole genome shotgun (WGS) entry which is preliminary data.</text>
</comment>
<evidence type="ECO:0000256" key="1">
    <source>
        <dbReference type="ARBA" id="ARBA00004571"/>
    </source>
</evidence>
<reference evidence="10" key="1">
    <citation type="journal article" date="2021" name="PeerJ">
        <title>Extensive microbial diversity within the chicken gut microbiome revealed by metagenomics and culture.</title>
        <authorList>
            <person name="Gilroy R."/>
            <person name="Ravi A."/>
            <person name="Getino M."/>
            <person name="Pursley I."/>
            <person name="Horton D.L."/>
            <person name="Alikhan N.F."/>
            <person name="Baker D."/>
            <person name="Gharbi K."/>
            <person name="Hall N."/>
            <person name="Watson M."/>
            <person name="Adriaenssens E.M."/>
            <person name="Foster-Nyarko E."/>
            <person name="Jarju S."/>
            <person name="Secka A."/>
            <person name="Antonio M."/>
            <person name="Oren A."/>
            <person name="Chaudhuri R.R."/>
            <person name="La Ragione R."/>
            <person name="Hildebrand F."/>
            <person name="Pallen M.J."/>
        </authorList>
    </citation>
    <scope>NUCLEOTIDE SEQUENCE</scope>
    <source>
        <strain evidence="10">CHK121-7720</strain>
    </source>
</reference>
<comment type="subcellular location">
    <subcellularLocation>
        <location evidence="1 7">Cell outer membrane</location>
        <topology evidence="1 7">Multi-pass membrane protein</topology>
    </subcellularLocation>
</comment>
<reference evidence="10" key="2">
    <citation type="submission" date="2021-09" db="EMBL/GenBank/DDBJ databases">
        <authorList>
            <person name="Gilroy R."/>
        </authorList>
    </citation>
    <scope>NUCLEOTIDE SEQUENCE</scope>
    <source>
        <strain evidence="10">CHK121-7720</strain>
    </source>
</reference>
<dbReference type="GO" id="GO:0009279">
    <property type="term" value="C:cell outer membrane"/>
    <property type="evidence" value="ECO:0007669"/>
    <property type="project" value="UniProtKB-SubCell"/>
</dbReference>
<evidence type="ECO:0000256" key="7">
    <source>
        <dbReference type="PROSITE-ProRule" id="PRU01360"/>
    </source>
</evidence>
<protein>
    <submittedName>
        <fullName evidence="10">TonB-dependent receptor</fullName>
    </submittedName>
</protein>
<dbReference type="InterPro" id="IPR036942">
    <property type="entry name" value="Beta-barrel_TonB_sf"/>
</dbReference>
<dbReference type="Gene3D" id="2.40.170.20">
    <property type="entry name" value="TonB-dependent receptor, beta-barrel domain"/>
    <property type="match status" value="1"/>
</dbReference>
<dbReference type="InterPro" id="IPR008969">
    <property type="entry name" value="CarboxyPept-like_regulatory"/>
</dbReference>
<dbReference type="SUPFAM" id="SSF49464">
    <property type="entry name" value="Carboxypeptidase regulatory domain-like"/>
    <property type="match status" value="1"/>
</dbReference>
<evidence type="ECO:0000256" key="5">
    <source>
        <dbReference type="ARBA" id="ARBA00023136"/>
    </source>
</evidence>
<dbReference type="AlphaFoldDB" id="A0A921MQ43"/>
<keyword evidence="3 7" id="KW-1134">Transmembrane beta strand</keyword>
<dbReference type="NCBIfam" id="TIGR04057">
    <property type="entry name" value="SusC_RagA_signa"/>
    <property type="match status" value="1"/>
</dbReference>
<keyword evidence="4 7" id="KW-0812">Transmembrane</keyword>
<accession>A0A921MQ43</accession>
<keyword evidence="10" id="KW-0675">Receptor</keyword>